<evidence type="ECO:0000313" key="3">
    <source>
        <dbReference type="Proteomes" id="UP001500707"/>
    </source>
</evidence>
<reference evidence="3" key="1">
    <citation type="journal article" date="2019" name="Int. J. Syst. Evol. Microbiol.">
        <title>The Global Catalogue of Microorganisms (GCM) 10K type strain sequencing project: providing services to taxonomists for standard genome sequencing and annotation.</title>
        <authorList>
            <consortium name="The Broad Institute Genomics Platform"/>
            <consortium name="The Broad Institute Genome Sequencing Center for Infectious Disease"/>
            <person name="Wu L."/>
            <person name="Ma J."/>
        </authorList>
    </citation>
    <scope>NUCLEOTIDE SEQUENCE [LARGE SCALE GENOMIC DNA]</scope>
    <source>
        <strain evidence="3">JCM 17656</strain>
    </source>
</reference>
<dbReference type="Proteomes" id="UP001500707">
    <property type="component" value="Unassembled WGS sequence"/>
</dbReference>
<proteinExistence type="predicted"/>
<keyword evidence="3" id="KW-1185">Reference proteome</keyword>
<feature type="domain" description="Transposase IS110-like N-terminal" evidence="1">
    <location>
        <begin position="2"/>
        <end position="63"/>
    </location>
</feature>
<comment type="caution">
    <text evidence="2">The sequence shown here is derived from an EMBL/GenBank/DDBJ whole genome shotgun (WGS) entry which is preliminary data.</text>
</comment>
<protein>
    <recommendedName>
        <fullName evidence="1">Transposase IS110-like N-terminal domain-containing protein</fullName>
    </recommendedName>
</protein>
<name>A0ABP6XU45_9ACTN</name>
<dbReference type="InterPro" id="IPR002525">
    <property type="entry name" value="Transp_IS110-like_N"/>
</dbReference>
<accession>A0ABP6XU45</accession>
<dbReference type="Pfam" id="PF01548">
    <property type="entry name" value="DEDD_Tnp_IS110"/>
    <property type="match status" value="1"/>
</dbReference>
<evidence type="ECO:0000313" key="2">
    <source>
        <dbReference type="EMBL" id="GAA3572272.1"/>
    </source>
</evidence>
<evidence type="ECO:0000259" key="1">
    <source>
        <dbReference type="Pfam" id="PF01548"/>
    </source>
</evidence>
<sequence length="100" mass="10669">MVINARGEILLSRRILNGETELPALIADVLALSEDVLWAVDLNHGGAALLIGLLGTHGQPVRLPSAKPFPQPDDHGRACSDVRCGQRQQVIVLVGHLPTP</sequence>
<gene>
    <name evidence="2" type="ORF">GCM10022295_62520</name>
</gene>
<organism evidence="2 3">
    <name type="scientific">Streptomyces osmaniensis</name>
    <dbReference type="NCBI Taxonomy" id="593134"/>
    <lineage>
        <taxon>Bacteria</taxon>
        <taxon>Bacillati</taxon>
        <taxon>Actinomycetota</taxon>
        <taxon>Actinomycetes</taxon>
        <taxon>Kitasatosporales</taxon>
        <taxon>Streptomycetaceae</taxon>
        <taxon>Streptomyces</taxon>
    </lineage>
</organism>
<dbReference type="EMBL" id="BAABCE010000013">
    <property type="protein sequence ID" value="GAA3572272.1"/>
    <property type="molecule type" value="Genomic_DNA"/>
</dbReference>